<accession>A0A8J2RLH4</accession>
<keyword evidence="3" id="KW-1185">Reference proteome</keyword>
<evidence type="ECO:0000313" key="3">
    <source>
        <dbReference type="Proteomes" id="UP000789390"/>
    </source>
</evidence>
<reference evidence="2" key="1">
    <citation type="submission" date="2021-11" db="EMBL/GenBank/DDBJ databases">
        <authorList>
            <person name="Schell T."/>
        </authorList>
    </citation>
    <scope>NUCLEOTIDE SEQUENCE</scope>
    <source>
        <strain evidence="2">M5</strain>
    </source>
</reference>
<evidence type="ECO:0000313" key="2">
    <source>
        <dbReference type="EMBL" id="CAH0101948.1"/>
    </source>
</evidence>
<protein>
    <submittedName>
        <fullName evidence="2">Uncharacterized protein</fullName>
    </submittedName>
</protein>
<dbReference type="Proteomes" id="UP000789390">
    <property type="component" value="Unassembled WGS sequence"/>
</dbReference>
<proteinExistence type="predicted"/>
<name>A0A8J2RLH4_9CRUS</name>
<dbReference type="AlphaFoldDB" id="A0A8J2RLH4"/>
<dbReference type="EMBL" id="CAKKLH010000068">
    <property type="protein sequence ID" value="CAH0101948.1"/>
    <property type="molecule type" value="Genomic_DNA"/>
</dbReference>
<evidence type="ECO:0000256" key="1">
    <source>
        <dbReference type="SAM" id="SignalP"/>
    </source>
</evidence>
<comment type="caution">
    <text evidence="2">The sequence shown here is derived from an EMBL/GenBank/DDBJ whole genome shotgun (WGS) entry which is preliminary data.</text>
</comment>
<organism evidence="2 3">
    <name type="scientific">Daphnia galeata</name>
    <dbReference type="NCBI Taxonomy" id="27404"/>
    <lineage>
        <taxon>Eukaryota</taxon>
        <taxon>Metazoa</taxon>
        <taxon>Ecdysozoa</taxon>
        <taxon>Arthropoda</taxon>
        <taxon>Crustacea</taxon>
        <taxon>Branchiopoda</taxon>
        <taxon>Diplostraca</taxon>
        <taxon>Cladocera</taxon>
        <taxon>Anomopoda</taxon>
        <taxon>Daphniidae</taxon>
        <taxon>Daphnia</taxon>
    </lineage>
</organism>
<feature type="chain" id="PRO_5035210215" evidence="1">
    <location>
        <begin position="22"/>
        <end position="213"/>
    </location>
</feature>
<sequence>MECHLLFTLLVSLVIFIGVEAQKTTTSTFTFTQTSTVSVTNNFVCAKLVNVTGVCRRRRGFLIDDPVILSFDEEIDESIDDVLHPGQFLHTRTLGVEVTPLVQHPGSNLPGTMDVIESSQVEVDTHNIQKRMDHHQMMIHDDDAQSRIYFSQLAANIASAILEAIRPSTVTLITTITVTRSSTMTTFKTTSFFIMGCTPSPLPFATCPDKRSL</sequence>
<gene>
    <name evidence="2" type="ORF">DGAL_LOCUS4321</name>
</gene>
<feature type="signal peptide" evidence="1">
    <location>
        <begin position="1"/>
        <end position="21"/>
    </location>
</feature>
<keyword evidence="1" id="KW-0732">Signal</keyword>